<dbReference type="CDD" id="cd14733">
    <property type="entry name" value="BACK"/>
    <property type="match status" value="1"/>
</dbReference>
<feature type="repeat" description="ANK" evidence="2">
    <location>
        <begin position="94"/>
        <end position="126"/>
    </location>
</feature>
<feature type="compositionally biased region" description="Basic and acidic residues" evidence="4">
    <location>
        <begin position="732"/>
        <end position="741"/>
    </location>
</feature>
<evidence type="ECO:0000313" key="6">
    <source>
        <dbReference type="Proteomes" id="UP000251960"/>
    </source>
</evidence>
<reference evidence="5 6" key="1">
    <citation type="journal article" date="2018" name="Nat. Genet.">
        <title>Extensive intraspecific gene order and gene structural variations between Mo17 and other maize genomes.</title>
        <authorList>
            <person name="Sun S."/>
            <person name="Zhou Y."/>
            <person name="Chen J."/>
            <person name="Shi J."/>
            <person name="Zhao H."/>
            <person name="Zhao H."/>
            <person name="Song W."/>
            <person name="Zhang M."/>
            <person name="Cui Y."/>
            <person name="Dong X."/>
            <person name="Liu H."/>
            <person name="Ma X."/>
            <person name="Jiao Y."/>
            <person name="Wang B."/>
            <person name="Wei X."/>
            <person name="Stein J.C."/>
            <person name="Glaubitz J.C."/>
            <person name="Lu F."/>
            <person name="Yu G."/>
            <person name="Liang C."/>
            <person name="Fengler K."/>
            <person name="Li B."/>
            <person name="Rafalski A."/>
            <person name="Schnable P.S."/>
            <person name="Ware D.H."/>
            <person name="Buckler E.S."/>
            <person name="Lai J."/>
        </authorList>
    </citation>
    <scope>NUCLEOTIDE SEQUENCE [LARGE SCALE GENOMIC DNA]</scope>
    <source>
        <strain evidence="6">cv. Missouri 17</strain>
        <tissue evidence="5">Seedling</tissue>
    </source>
</reference>
<feature type="repeat" description="ANK" evidence="2">
    <location>
        <begin position="60"/>
        <end position="92"/>
    </location>
</feature>
<proteinExistence type="predicted"/>
<feature type="region of interest" description="Disordered" evidence="4">
    <location>
        <begin position="1"/>
        <end position="23"/>
    </location>
</feature>
<organism evidence="5">
    <name type="scientific">Zea mays</name>
    <name type="common">Maize</name>
    <dbReference type="NCBI Taxonomy" id="4577"/>
    <lineage>
        <taxon>Eukaryota</taxon>
        <taxon>Viridiplantae</taxon>
        <taxon>Streptophyta</taxon>
        <taxon>Embryophyta</taxon>
        <taxon>Tracheophyta</taxon>
        <taxon>Spermatophyta</taxon>
        <taxon>Magnoliopsida</taxon>
        <taxon>Liliopsida</taxon>
        <taxon>Poales</taxon>
        <taxon>Poaceae</taxon>
        <taxon>PACMAD clade</taxon>
        <taxon>Panicoideae</taxon>
        <taxon>Andropogonodae</taxon>
        <taxon>Andropogoneae</taxon>
        <taxon>Tripsacinae</taxon>
        <taxon>Zea</taxon>
    </lineage>
</organism>
<name>A0A3L6DZR2_MAIZE</name>
<dbReference type="PROSITE" id="PS50012">
    <property type="entry name" value="RCC1_3"/>
    <property type="match status" value="4"/>
</dbReference>
<dbReference type="InterPro" id="IPR051625">
    <property type="entry name" value="Signaling_Regulatory_Domain"/>
</dbReference>
<evidence type="ECO:0000256" key="4">
    <source>
        <dbReference type="SAM" id="MobiDB-lite"/>
    </source>
</evidence>
<feature type="compositionally biased region" description="Polar residues" evidence="4">
    <location>
        <begin position="1"/>
        <end position="14"/>
    </location>
</feature>
<dbReference type="AlphaFoldDB" id="A0A3L6DZR2"/>
<dbReference type="Pfam" id="PF00415">
    <property type="entry name" value="RCC1"/>
    <property type="match status" value="3"/>
</dbReference>
<feature type="repeat" description="RCC1" evidence="3">
    <location>
        <begin position="276"/>
        <end position="329"/>
    </location>
</feature>
<evidence type="ECO:0000256" key="3">
    <source>
        <dbReference type="PROSITE-ProRule" id="PRU00235"/>
    </source>
</evidence>
<dbReference type="InterPro" id="IPR036770">
    <property type="entry name" value="Ankyrin_rpt-contain_sf"/>
</dbReference>
<feature type="compositionally biased region" description="Polar residues" evidence="4">
    <location>
        <begin position="947"/>
        <end position="960"/>
    </location>
</feature>
<feature type="repeat" description="RCC1" evidence="3">
    <location>
        <begin position="152"/>
        <end position="203"/>
    </location>
</feature>
<dbReference type="EMBL" id="NCVQ01000008">
    <property type="protein sequence ID" value="PWZ13122.1"/>
    <property type="molecule type" value="Genomic_DNA"/>
</dbReference>
<dbReference type="Pfam" id="PF12796">
    <property type="entry name" value="Ank_2"/>
    <property type="match status" value="1"/>
</dbReference>
<dbReference type="GO" id="GO:0016301">
    <property type="term" value="F:kinase activity"/>
    <property type="evidence" value="ECO:0007669"/>
    <property type="project" value="UniProtKB-KW"/>
</dbReference>
<dbReference type="PROSITE" id="PS50297">
    <property type="entry name" value="ANK_REP_REGION"/>
    <property type="match status" value="2"/>
</dbReference>
<dbReference type="ExpressionAtlas" id="A0A3L6DZR2">
    <property type="expression patterns" value="baseline and differential"/>
</dbReference>
<dbReference type="InterPro" id="IPR000408">
    <property type="entry name" value="Reg_chr_condens"/>
</dbReference>
<feature type="repeat" description="RCC1" evidence="3">
    <location>
        <begin position="204"/>
        <end position="261"/>
    </location>
</feature>
<accession>A0A3L6DX36</accession>
<feature type="compositionally biased region" description="Low complexity" evidence="4">
    <location>
        <begin position="911"/>
        <end position="946"/>
    </location>
</feature>
<feature type="region of interest" description="Disordered" evidence="4">
    <location>
        <begin position="778"/>
        <end position="1016"/>
    </location>
</feature>
<keyword evidence="2" id="KW-0040">ANK repeat</keyword>
<dbReference type="EMBL" id="NCVQ01000008">
    <property type="protein sequence ID" value="PWZ13121.1"/>
    <property type="molecule type" value="Genomic_DNA"/>
</dbReference>
<keyword evidence="5" id="KW-0808">Transferase</keyword>
<gene>
    <name evidence="5" type="ORF">Zm00014a_043561</name>
</gene>
<dbReference type="InterPro" id="IPR009091">
    <property type="entry name" value="RCC1/BLIP-II"/>
</dbReference>
<keyword evidence="1" id="KW-0677">Repeat</keyword>
<protein>
    <submittedName>
        <fullName evidence="5">Inhibitor of Bruton tyrosine kinase</fullName>
    </submittedName>
</protein>
<dbReference type="PRINTS" id="PR00633">
    <property type="entry name" value="RCCNDNSATION"/>
</dbReference>
<dbReference type="SUPFAM" id="SSF50985">
    <property type="entry name" value="RCC1/BLIP-II"/>
    <property type="match status" value="1"/>
</dbReference>
<feature type="compositionally biased region" description="Polar residues" evidence="4">
    <location>
        <begin position="644"/>
        <end position="653"/>
    </location>
</feature>
<feature type="region of interest" description="Disordered" evidence="4">
    <location>
        <begin position="627"/>
        <end position="653"/>
    </location>
</feature>
<comment type="caution">
    <text evidence="5">The sequence shown here is derived from an EMBL/GenBank/DDBJ whole genome shotgun (WGS) entry which is preliminary data.</text>
</comment>
<dbReference type="Gene3D" id="2.130.10.30">
    <property type="entry name" value="Regulator of chromosome condensation 1/beta-lactamase-inhibitor protein II"/>
    <property type="match status" value="2"/>
</dbReference>
<accession>A0A3L6DZR2</accession>
<evidence type="ECO:0000313" key="5">
    <source>
        <dbReference type="EMBL" id="PWZ13122.1"/>
    </source>
</evidence>
<feature type="repeat" description="RCC1" evidence="3">
    <location>
        <begin position="330"/>
        <end position="385"/>
    </location>
</feature>
<evidence type="ECO:0000256" key="1">
    <source>
        <dbReference type="ARBA" id="ARBA00022737"/>
    </source>
</evidence>
<keyword evidence="5" id="KW-0418">Kinase</keyword>
<dbReference type="SUPFAM" id="SSF48403">
    <property type="entry name" value="Ankyrin repeat"/>
    <property type="match status" value="1"/>
</dbReference>
<dbReference type="SMART" id="SM00248">
    <property type="entry name" value="ANK"/>
    <property type="match status" value="2"/>
</dbReference>
<dbReference type="PANTHER" id="PTHR22872:SF2">
    <property type="entry name" value="INHIBITOR OF BRUTON TYROSINE KINASE"/>
    <property type="match status" value="1"/>
</dbReference>
<dbReference type="Proteomes" id="UP000251960">
    <property type="component" value="Chromosome 7"/>
</dbReference>
<feature type="compositionally biased region" description="Polar residues" evidence="4">
    <location>
        <begin position="749"/>
        <end position="764"/>
    </location>
</feature>
<feature type="compositionally biased region" description="Pro residues" evidence="4">
    <location>
        <begin position="839"/>
        <end position="853"/>
    </location>
</feature>
<evidence type="ECO:0000256" key="2">
    <source>
        <dbReference type="PROSITE-ProRule" id="PRU00023"/>
    </source>
</evidence>
<dbReference type="Gene3D" id="1.25.40.20">
    <property type="entry name" value="Ankyrin repeat-containing domain"/>
    <property type="match status" value="1"/>
</dbReference>
<sequence>METSISPPGTSKQSAVRKPSPGSSLKDLCLVSKQGSIAEVESALALLKKSGGNIDGRNVFGLSALHLATWRNHLPIVRRLLDAGADPDARDGESGWSSLHRALHFGHLCIAGVLLQFGASLALEDTKGRTPVDLISCPVSQANGDFQDAVATEVFSWGSGTNYQLGTGNAHIQKLPCKVEALHGSYIKTVAASKFHSVAVSSNGELYTWGFGRGGRLGHPDIHSGQTTAVITPRQVTVGLGRKRVNAVAAAKHHTVIATELGELFTWGSNRVADTGEVFTWGCNKEGQLGYGTSNSASNCIPRMVEYLKGKVLRGVSAAKYHTIVLGADGEVFTWGHRLVTPRRVVVARCLKKGGNINLKFHRMERLQVISVAAGTTHSTALTADGALFYWVSSDPDLKCQQIFSMCGRNIVNISAGKYWTAVATSTGDVFMWDAKKRKDETPIFTRVHGVKRATFVCVGETHMLVLSSIYHPEYPPKPKSQGLKSMLEWNGGTEELGEDILFDDVQPNSGLSGSSGEMSKGVPSLKSLCEKVAVEYLLEPKNAIQLLEIADSLEAKELKKHCEDLAIRNLDYIFTVGAPSIMNASSEILVNLEKLLDEKSSEPWSQRRLPTMTATYPAVIDSDVEEDEAREFPKTRKCGKSASRPSAMSSDDSFLQKDCTAEQAVSKQVRALRKKLQQIEILEAKQLAGHQLDSQQVAKLESRAALEGELAELGIPSEIYSTSSACPAEGRTNRKPEVSKKQKRKNKQSTQTPSVKNELGQQIPITELQVLQVNASAEKEAYAADPIKPMEAAAFSNTKDTASPPEKKPSQPTPSKKKNRKGGLSLFLSGALDDTPKPSLPAPAVPATPKPEGPAWGGVKITKGPASLRDIQTEQSRTNEPASAKAKDRHENSPDSAGRATRLSSFIPDARSSPVAVVAPARAAVAPSSEGDRSTPPWSSSATSPNVSQPSLRDIQQMQQKRHHGGVSHSPKTQTSGFSIPPHSGAPEAAGGGGVKDNVPNRWFRPETDAPSSIRSIQIEEQAMKDFRRFYSSVRIVKPQV</sequence>
<dbReference type="InterPro" id="IPR002110">
    <property type="entry name" value="Ankyrin_rpt"/>
</dbReference>
<dbReference type="PANTHER" id="PTHR22872">
    <property type="entry name" value="BTK-BINDING PROTEIN-RELATED"/>
    <property type="match status" value="1"/>
</dbReference>
<feature type="region of interest" description="Disordered" evidence="4">
    <location>
        <begin position="723"/>
        <end position="764"/>
    </location>
</feature>
<dbReference type="PROSITE" id="PS50088">
    <property type="entry name" value="ANK_REPEAT"/>
    <property type="match status" value="2"/>
</dbReference>